<gene>
    <name evidence="1" type="ORF">ZIOFF_043816</name>
</gene>
<keyword evidence="2" id="KW-1185">Reference proteome</keyword>
<evidence type="ECO:0000313" key="1">
    <source>
        <dbReference type="EMBL" id="KAG6495979.1"/>
    </source>
</evidence>
<proteinExistence type="predicted"/>
<dbReference type="Proteomes" id="UP000734854">
    <property type="component" value="Unassembled WGS sequence"/>
</dbReference>
<sequence length="85" mass="9557">MEEEMIKSCVPLNDSDLQALGDLSSSQRNDTPQVGIHFSYEEEARDFYKSYAQGLGFGISKMHSKKGDDDQQKYFSFGFSKNGCS</sequence>
<reference evidence="1 2" key="1">
    <citation type="submission" date="2020-08" db="EMBL/GenBank/DDBJ databases">
        <title>Plant Genome Project.</title>
        <authorList>
            <person name="Zhang R.-G."/>
        </authorList>
    </citation>
    <scope>NUCLEOTIDE SEQUENCE [LARGE SCALE GENOMIC DNA]</scope>
    <source>
        <tissue evidence="1">Rhizome</tissue>
    </source>
</reference>
<protein>
    <recommendedName>
        <fullName evidence="3">FAR1-related protein</fullName>
    </recommendedName>
</protein>
<name>A0A8J5G4W0_ZINOF</name>
<evidence type="ECO:0008006" key="3">
    <source>
        <dbReference type="Google" id="ProtNLM"/>
    </source>
</evidence>
<organism evidence="1 2">
    <name type="scientific">Zingiber officinale</name>
    <name type="common">Ginger</name>
    <name type="synonym">Amomum zingiber</name>
    <dbReference type="NCBI Taxonomy" id="94328"/>
    <lineage>
        <taxon>Eukaryota</taxon>
        <taxon>Viridiplantae</taxon>
        <taxon>Streptophyta</taxon>
        <taxon>Embryophyta</taxon>
        <taxon>Tracheophyta</taxon>
        <taxon>Spermatophyta</taxon>
        <taxon>Magnoliopsida</taxon>
        <taxon>Liliopsida</taxon>
        <taxon>Zingiberales</taxon>
        <taxon>Zingiberaceae</taxon>
        <taxon>Zingiber</taxon>
    </lineage>
</organism>
<dbReference type="AlphaFoldDB" id="A0A8J5G4W0"/>
<comment type="caution">
    <text evidence="1">The sequence shown here is derived from an EMBL/GenBank/DDBJ whole genome shotgun (WGS) entry which is preliminary data.</text>
</comment>
<evidence type="ECO:0000313" key="2">
    <source>
        <dbReference type="Proteomes" id="UP000734854"/>
    </source>
</evidence>
<dbReference type="PANTHER" id="PTHR46328">
    <property type="entry name" value="FAR-RED IMPAIRED RESPONSIVE (FAR1) FAMILY PROTEIN-RELATED"/>
    <property type="match status" value="1"/>
</dbReference>
<accession>A0A8J5G4W0</accession>
<dbReference type="PANTHER" id="PTHR46328:SF35">
    <property type="entry name" value="PROTEIN FAR1-RELATED SEQUENCE 5-LIKE"/>
    <property type="match status" value="1"/>
</dbReference>
<dbReference type="EMBL" id="JACMSC010000012">
    <property type="protein sequence ID" value="KAG6495979.1"/>
    <property type="molecule type" value="Genomic_DNA"/>
</dbReference>